<dbReference type="RefSeq" id="WP_306693426.1">
    <property type="nucleotide sequence ID" value="NZ_CP121271.1"/>
</dbReference>
<dbReference type="Pfam" id="PF01636">
    <property type="entry name" value="APH"/>
    <property type="match status" value="1"/>
</dbReference>
<evidence type="ECO:0000313" key="3">
    <source>
        <dbReference type="Proteomes" id="UP001231701"/>
    </source>
</evidence>
<accession>A0AAX3ZTW9</accession>
<dbReference type="InterPro" id="IPR002575">
    <property type="entry name" value="Aminoglycoside_PTrfase"/>
</dbReference>
<evidence type="ECO:0000313" key="2">
    <source>
        <dbReference type="EMBL" id="WMC90163.1"/>
    </source>
</evidence>
<dbReference type="Proteomes" id="UP001231701">
    <property type="component" value="Chromosome"/>
</dbReference>
<sequence length="332" mass="36279">MSSENPVIVDRGRFQDAVTPWDDDGWRTAAVDWATAALAARGLRPAGEWRVRSRPWSVLARLPVEGHEAVWFKANPPASAFEGPLTAALARWAPGQVLEPIAVDAGRGWSLLPDGGPLLRDALDRGAAGLEAWESLLRRYAALQHALIPRAGEIERLGVPRTPVGELPGVFDRFDDTPLRPEERQRLRRVRPRLLDWCDELAALGVPDSLDHADLHDGQVLHPAPGTFTVLDWGDAVVSHPFCSLAVPARRARERYGPGVRARLRDAYLEPWTGDGRSPRELRRAVDLAWRLSALSRAGAYARVFPASGAAGAAVTAEGARCLLELFDEPPA</sequence>
<organism evidence="2 3">
    <name type="scientific">Streptomyces rochei</name>
    <name type="common">Streptomyces parvullus</name>
    <dbReference type="NCBI Taxonomy" id="1928"/>
    <lineage>
        <taxon>Bacteria</taxon>
        <taxon>Bacillati</taxon>
        <taxon>Actinomycetota</taxon>
        <taxon>Actinomycetes</taxon>
        <taxon>Kitasatosporales</taxon>
        <taxon>Streptomycetaceae</taxon>
        <taxon>Streptomyces</taxon>
        <taxon>Streptomyces rochei group</taxon>
    </lineage>
</organism>
<dbReference type="SUPFAM" id="SSF56112">
    <property type="entry name" value="Protein kinase-like (PK-like)"/>
    <property type="match status" value="1"/>
</dbReference>
<dbReference type="AlphaFoldDB" id="A0AAX3ZTW9"/>
<protein>
    <submittedName>
        <fullName evidence="2">Phosphotransferase</fullName>
    </submittedName>
</protein>
<feature type="domain" description="Aminoglycoside phosphotransferase" evidence="1">
    <location>
        <begin position="81"/>
        <end position="274"/>
    </location>
</feature>
<dbReference type="EMBL" id="CP121271">
    <property type="protein sequence ID" value="WMC90163.1"/>
    <property type="molecule type" value="Genomic_DNA"/>
</dbReference>
<reference evidence="2" key="1">
    <citation type="submission" date="2023-03" db="EMBL/GenBank/DDBJ databases">
        <title>Borrelidin-producing and root-colonizing Streptomyces rochei is a potent biopesticide for soil-borne oomycete-caused plant diseases.</title>
        <authorList>
            <person name="Zhou D."/>
            <person name="Wang X."/>
            <person name="Navarro-Munoz J.C."/>
            <person name="Li W."/>
            <person name="Li J."/>
            <person name="Jiu M."/>
            <person name="Deng S."/>
            <person name="Ye Y."/>
            <person name="Daly P."/>
            <person name="Wei L."/>
        </authorList>
    </citation>
    <scope>NUCLEOTIDE SEQUENCE</scope>
    <source>
        <strain evidence="2">JK1</strain>
    </source>
</reference>
<dbReference type="GeneID" id="90946985"/>
<dbReference type="InterPro" id="IPR011009">
    <property type="entry name" value="Kinase-like_dom_sf"/>
</dbReference>
<evidence type="ECO:0000259" key="1">
    <source>
        <dbReference type="Pfam" id="PF01636"/>
    </source>
</evidence>
<name>A0AAX3ZTW9_STRRO</name>
<proteinExistence type="predicted"/>
<gene>
    <name evidence="2" type="ORF">P7W03_33135</name>
</gene>